<protein>
    <submittedName>
        <fullName evidence="1">Uncharacterized protein</fullName>
    </submittedName>
</protein>
<evidence type="ECO:0000313" key="2">
    <source>
        <dbReference type="Proteomes" id="UP000289738"/>
    </source>
</evidence>
<dbReference type="AlphaFoldDB" id="A0A445D7Q1"/>
<accession>A0A445D7Q1</accession>
<proteinExistence type="predicted"/>
<organism evidence="1 2">
    <name type="scientific">Arachis hypogaea</name>
    <name type="common">Peanut</name>
    <dbReference type="NCBI Taxonomy" id="3818"/>
    <lineage>
        <taxon>Eukaryota</taxon>
        <taxon>Viridiplantae</taxon>
        <taxon>Streptophyta</taxon>
        <taxon>Embryophyta</taxon>
        <taxon>Tracheophyta</taxon>
        <taxon>Spermatophyta</taxon>
        <taxon>Magnoliopsida</taxon>
        <taxon>eudicotyledons</taxon>
        <taxon>Gunneridae</taxon>
        <taxon>Pentapetalae</taxon>
        <taxon>rosids</taxon>
        <taxon>fabids</taxon>
        <taxon>Fabales</taxon>
        <taxon>Fabaceae</taxon>
        <taxon>Papilionoideae</taxon>
        <taxon>50 kb inversion clade</taxon>
        <taxon>dalbergioids sensu lato</taxon>
        <taxon>Dalbergieae</taxon>
        <taxon>Pterocarpus clade</taxon>
        <taxon>Arachis</taxon>
    </lineage>
</organism>
<dbReference type="EMBL" id="SDMP01000005">
    <property type="protein sequence ID" value="RYR59303.1"/>
    <property type="molecule type" value="Genomic_DNA"/>
</dbReference>
<name>A0A445D7Q1_ARAHY</name>
<evidence type="ECO:0000313" key="1">
    <source>
        <dbReference type="EMBL" id="RYR59303.1"/>
    </source>
</evidence>
<comment type="caution">
    <text evidence="1">The sequence shown here is derived from an EMBL/GenBank/DDBJ whole genome shotgun (WGS) entry which is preliminary data.</text>
</comment>
<reference evidence="1 2" key="1">
    <citation type="submission" date="2019-01" db="EMBL/GenBank/DDBJ databases">
        <title>Sequencing of cultivated peanut Arachis hypogaea provides insights into genome evolution and oil improvement.</title>
        <authorList>
            <person name="Chen X."/>
        </authorList>
    </citation>
    <scope>NUCLEOTIDE SEQUENCE [LARGE SCALE GENOMIC DNA]</scope>
    <source>
        <strain evidence="2">cv. Fuhuasheng</strain>
        <tissue evidence="1">Leaves</tissue>
    </source>
</reference>
<dbReference type="Proteomes" id="UP000289738">
    <property type="component" value="Chromosome A05"/>
</dbReference>
<keyword evidence="2" id="KW-1185">Reference proteome</keyword>
<gene>
    <name evidence="1" type="ORF">Ahy_A05g025173</name>
</gene>
<sequence>MIPYQTGPGDLSYGPVLISSFPLVSFFSGQPRATSGPGQHVPKIFELKLDLRVGPDLIYDDGHRWGHMTADLVECINGILKRARDLSVTVLVKAIFCRLNVLYTRKRAEVEACITAAHLFSEYACEKIQSNQRAENNVFEMCEMPIGLEFSATRKPITWHVNQGPRLLPNFCLKRVTKCRPKKTHLLNEIDIHDLRDPRHY</sequence>